<dbReference type="GO" id="GO:0005829">
    <property type="term" value="C:cytosol"/>
    <property type="evidence" value="ECO:0007669"/>
    <property type="project" value="TreeGrafter"/>
</dbReference>
<dbReference type="PANTHER" id="PTHR22789">
    <property type="entry name" value="FUCULOSE PHOSPHATE ALDOLASE"/>
    <property type="match status" value="1"/>
</dbReference>
<dbReference type="GO" id="GO:0019323">
    <property type="term" value="P:pentose catabolic process"/>
    <property type="evidence" value="ECO:0007669"/>
    <property type="project" value="TreeGrafter"/>
</dbReference>
<gene>
    <name evidence="4" type="ORF">CSX02_00545</name>
</gene>
<dbReference type="EMBL" id="PDYG01000002">
    <property type="protein sequence ID" value="PHU38829.1"/>
    <property type="molecule type" value="Genomic_DNA"/>
</dbReference>
<keyword evidence="1" id="KW-0479">Metal-binding</keyword>
<dbReference type="Gene3D" id="3.40.225.10">
    <property type="entry name" value="Class II aldolase/adducin N-terminal domain"/>
    <property type="match status" value="1"/>
</dbReference>
<proteinExistence type="predicted"/>
<dbReference type="InterPro" id="IPR001303">
    <property type="entry name" value="Aldolase_II/adducin_N"/>
</dbReference>
<dbReference type="GO" id="GO:0016832">
    <property type="term" value="F:aldehyde-lyase activity"/>
    <property type="evidence" value="ECO:0007669"/>
    <property type="project" value="TreeGrafter"/>
</dbReference>
<feature type="domain" description="Class II aldolase/adducin N-terminal" evidence="3">
    <location>
        <begin position="9"/>
        <end position="187"/>
    </location>
</feature>
<dbReference type="RefSeq" id="WP_099385234.1">
    <property type="nucleotide sequence ID" value="NZ_JANSWH010000069.1"/>
</dbReference>
<evidence type="ECO:0000313" key="4">
    <source>
        <dbReference type="EMBL" id="PHU38829.1"/>
    </source>
</evidence>
<dbReference type="Proteomes" id="UP000224563">
    <property type="component" value="Unassembled WGS sequence"/>
</dbReference>
<organism evidence="4 5">
    <name type="scientific">Agathobacter ruminis</name>
    <dbReference type="NCBI Taxonomy" id="1712665"/>
    <lineage>
        <taxon>Bacteria</taxon>
        <taxon>Bacillati</taxon>
        <taxon>Bacillota</taxon>
        <taxon>Clostridia</taxon>
        <taxon>Lachnospirales</taxon>
        <taxon>Lachnospiraceae</taxon>
        <taxon>Agathobacter</taxon>
    </lineage>
</organism>
<evidence type="ECO:0000313" key="5">
    <source>
        <dbReference type="Proteomes" id="UP000224563"/>
    </source>
</evidence>
<comment type="caution">
    <text evidence="4">The sequence shown here is derived from an EMBL/GenBank/DDBJ whole genome shotgun (WGS) entry which is preliminary data.</text>
</comment>
<dbReference type="GO" id="GO:0046872">
    <property type="term" value="F:metal ion binding"/>
    <property type="evidence" value="ECO:0007669"/>
    <property type="project" value="UniProtKB-KW"/>
</dbReference>
<dbReference type="Pfam" id="PF00596">
    <property type="entry name" value="Aldolase_II"/>
    <property type="match status" value="1"/>
</dbReference>
<keyword evidence="2" id="KW-0456">Lyase</keyword>
<name>A0A2G3E6C4_9FIRM</name>
<evidence type="ECO:0000259" key="3">
    <source>
        <dbReference type="SMART" id="SM01007"/>
    </source>
</evidence>
<reference evidence="4 5" key="1">
    <citation type="submission" date="2017-10" db="EMBL/GenBank/DDBJ databases">
        <title>Resolving the taxonomy of Roseburia spp., Eubacterium rectale and Agathobacter spp. through phylogenomic analysis.</title>
        <authorList>
            <person name="Sheridan P.O."/>
            <person name="Walker A.W."/>
            <person name="Duncan S.H."/>
            <person name="Scott K.P."/>
            <person name="Toole P.W.O."/>
            <person name="Luis P."/>
            <person name="Flint H.J."/>
        </authorList>
    </citation>
    <scope>NUCLEOTIDE SEQUENCE [LARGE SCALE GENOMIC DNA]</scope>
    <source>
        <strain evidence="4 5">JK623</strain>
    </source>
</reference>
<dbReference type="InterPro" id="IPR050197">
    <property type="entry name" value="Aldolase_class_II_sugar_metab"/>
</dbReference>
<dbReference type="SMART" id="SM01007">
    <property type="entry name" value="Aldolase_II"/>
    <property type="match status" value="1"/>
</dbReference>
<dbReference type="PANTHER" id="PTHR22789:SF0">
    <property type="entry name" value="3-OXO-TETRONATE 4-PHOSPHATE DECARBOXYLASE-RELATED"/>
    <property type="match status" value="1"/>
</dbReference>
<accession>A0A2G3E6C4</accession>
<evidence type="ECO:0000256" key="1">
    <source>
        <dbReference type="ARBA" id="ARBA00022723"/>
    </source>
</evidence>
<reference evidence="4 5" key="2">
    <citation type="submission" date="2017-10" db="EMBL/GenBank/DDBJ databases">
        <authorList>
            <person name="Banno H."/>
            <person name="Chua N.-H."/>
        </authorList>
    </citation>
    <scope>NUCLEOTIDE SEQUENCE [LARGE SCALE GENOMIC DNA]</scope>
    <source>
        <strain evidence="4 5">JK623</strain>
    </source>
</reference>
<keyword evidence="5" id="KW-1185">Reference proteome</keyword>
<evidence type="ECO:0000256" key="2">
    <source>
        <dbReference type="ARBA" id="ARBA00023239"/>
    </source>
</evidence>
<dbReference type="SUPFAM" id="SSF53639">
    <property type="entry name" value="AraD/HMP-PK domain-like"/>
    <property type="match status" value="1"/>
</dbReference>
<dbReference type="InterPro" id="IPR036409">
    <property type="entry name" value="Aldolase_II/adducin_N_sf"/>
</dbReference>
<protein>
    <submittedName>
        <fullName evidence="4">Aldolase</fullName>
    </submittedName>
</protein>
<sequence>MVNELEIKKQICEIGKRIYNRNMVAANDGNISVKLNDHEFLCTPTGVSKGFMTPEYICKVDENGNVLQANKGFKPSSEIKMHMRVYQKRPDVGSVVHAHPVYATSFAIAGIPLTQPIMPEAVIALGCVPIAEYGTPSTNEIPDNLEKYLPYFDAVLLESHGALTWSTDLLAAYHKMESVEFYAQLLYQSKMLGGPKEFDEKNIKRLYEIRQKFGMPGKHPANVCLNKTEKMNCHNCGSCADEYAGMPGYQYNFGGGSSCGNCGSEENAIAEIVKKVIAEMK</sequence>
<dbReference type="AlphaFoldDB" id="A0A2G3E6C4"/>